<evidence type="ECO:0000256" key="4">
    <source>
        <dbReference type="PIRNR" id="PIRNR002756"/>
    </source>
</evidence>
<evidence type="ECO:0000256" key="5">
    <source>
        <dbReference type="SAM" id="SignalP"/>
    </source>
</evidence>
<dbReference type="RefSeq" id="WP_413281572.1">
    <property type="nucleotide sequence ID" value="NZ_JBHFNT010000302.1"/>
</dbReference>
<dbReference type="CDD" id="cd13565">
    <property type="entry name" value="PBP2_PstS"/>
    <property type="match status" value="1"/>
</dbReference>
<dbReference type="InterPro" id="IPR005673">
    <property type="entry name" value="ABC_phos-bd_PstS"/>
</dbReference>
<comment type="similarity">
    <text evidence="1 4">Belongs to the PstS family.</text>
</comment>
<dbReference type="InterPro" id="IPR024370">
    <property type="entry name" value="PBP_domain"/>
</dbReference>
<name>A0ABV4WW47_9CYAN</name>
<evidence type="ECO:0000259" key="6">
    <source>
        <dbReference type="Pfam" id="PF12849"/>
    </source>
</evidence>
<evidence type="ECO:0000313" key="7">
    <source>
        <dbReference type="EMBL" id="MFB2839295.1"/>
    </source>
</evidence>
<dbReference type="Gene3D" id="3.40.190.10">
    <property type="entry name" value="Periplasmic binding protein-like II"/>
    <property type="match status" value="2"/>
</dbReference>
<proteinExistence type="inferred from homology"/>
<comment type="caution">
    <text evidence="7">The sequence shown here is derived from an EMBL/GenBank/DDBJ whole genome shotgun (WGS) entry which is preliminary data.</text>
</comment>
<dbReference type="PIRSF" id="PIRSF002756">
    <property type="entry name" value="PstS"/>
    <property type="match status" value="1"/>
</dbReference>
<feature type="signal peptide" evidence="5">
    <location>
        <begin position="1"/>
        <end position="24"/>
    </location>
</feature>
<evidence type="ECO:0000256" key="1">
    <source>
        <dbReference type="ARBA" id="ARBA00008725"/>
    </source>
</evidence>
<evidence type="ECO:0000256" key="2">
    <source>
        <dbReference type="ARBA" id="ARBA00022448"/>
    </source>
</evidence>
<dbReference type="EMBL" id="JBHFNT010000302">
    <property type="protein sequence ID" value="MFB2839295.1"/>
    <property type="molecule type" value="Genomic_DNA"/>
</dbReference>
<feature type="domain" description="PBP" evidence="6">
    <location>
        <begin position="47"/>
        <end position="321"/>
    </location>
</feature>
<feature type="chain" id="PRO_5047459088" description="Phosphate-binding protein" evidence="5">
    <location>
        <begin position="25"/>
        <end position="370"/>
    </location>
</feature>
<dbReference type="PANTHER" id="PTHR42996">
    <property type="entry name" value="PHOSPHATE-BINDING PROTEIN PSTS"/>
    <property type="match status" value="1"/>
</dbReference>
<protein>
    <recommendedName>
        <fullName evidence="4">Phosphate-binding protein</fullName>
    </recommendedName>
</protein>
<dbReference type="Proteomes" id="UP001576780">
    <property type="component" value="Unassembled WGS sequence"/>
</dbReference>
<keyword evidence="3 4" id="KW-0592">Phosphate transport</keyword>
<dbReference type="InterPro" id="IPR050962">
    <property type="entry name" value="Phosphate-bind_PstS"/>
</dbReference>
<reference evidence="7 8" key="1">
    <citation type="submission" date="2024-09" db="EMBL/GenBank/DDBJ databases">
        <title>Floridaenema gen nov. (Aerosakkonemataceae, Aerosakkonematales ord. nov., Cyanobacteria) from benthic tropical and subtropical fresh waters, with the description of four new species.</title>
        <authorList>
            <person name="Moretto J.A."/>
            <person name="Berthold D.E."/>
            <person name="Lefler F.W."/>
            <person name="Huang I.-S."/>
            <person name="Laughinghouse H. IV."/>
        </authorList>
    </citation>
    <scope>NUCLEOTIDE SEQUENCE [LARGE SCALE GENOMIC DNA]</scope>
    <source>
        <strain evidence="7 8">BLCC-F167</strain>
    </source>
</reference>
<gene>
    <name evidence="7" type="primary">pstS</name>
    <name evidence="7" type="ORF">ACE1CA_32800</name>
</gene>
<sequence length="370" mass="40109">MKRRIHYGVAYFLLACGAIVSVTACNETERPQATVEKNLPFEQRMRVNGAGASFPAPLYQGWFRNLSLKEPRLQFNFQSVGSGAGIERFTTGVVDFAASDIGMTDEQIAKINRGVVLLPMTAGSLVLAYNLPGVKNLKLSRQAYVDIFLGKITKWNDPKIAQSNPGVKLPNQNITVVHRSDGSGTTAVFTRHLGEISPEWKKKVGVGTAVQWPSGAGKTFIAGRGNDGVTGLVGQTPGSIGYIEYSFAKKNNLSMAELQNKAGKFVAPSNKSGSETLAQVELPDNLLAFITDPPGAGSYPIVTYTWMLLYKKYDDPNKAIAMEAMVQYCLTDGQKLSPQLGYIQLPSNVIKKVAAAADRLSPDFQITIPQ</sequence>
<dbReference type="SUPFAM" id="SSF53850">
    <property type="entry name" value="Periplasmic binding protein-like II"/>
    <property type="match status" value="1"/>
</dbReference>
<evidence type="ECO:0000256" key="3">
    <source>
        <dbReference type="ARBA" id="ARBA00022592"/>
    </source>
</evidence>
<accession>A0ABV4WW47</accession>
<keyword evidence="2 4" id="KW-0813">Transport</keyword>
<organism evidence="7 8">
    <name type="scientific">Floridaenema evergladense BLCC-F167</name>
    <dbReference type="NCBI Taxonomy" id="3153639"/>
    <lineage>
        <taxon>Bacteria</taxon>
        <taxon>Bacillati</taxon>
        <taxon>Cyanobacteriota</taxon>
        <taxon>Cyanophyceae</taxon>
        <taxon>Oscillatoriophycideae</taxon>
        <taxon>Aerosakkonematales</taxon>
        <taxon>Aerosakkonemataceae</taxon>
        <taxon>Floridanema</taxon>
        <taxon>Floridanema evergladense</taxon>
    </lineage>
</organism>
<keyword evidence="5" id="KW-0732">Signal</keyword>
<dbReference type="PANTHER" id="PTHR42996:SF1">
    <property type="entry name" value="PHOSPHATE-BINDING PROTEIN PSTS"/>
    <property type="match status" value="1"/>
</dbReference>
<dbReference type="NCBIfam" id="TIGR00975">
    <property type="entry name" value="3a0107s03"/>
    <property type="match status" value="1"/>
</dbReference>
<keyword evidence="8" id="KW-1185">Reference proteome</keyword>
<dbReference type="Pfam" id="PF12849">
    <property type="entry name" value="PBP_like_2"/>
    <property type="match status" value="1"/>
</dbReference>
<dbReference type="PROSITE" id="PS51257">
    <property type="entry name" value="PROKAR_LIPOPROTEIN"/>
    <property type="match status" value="1"/>
</dbReference>
<evidence type="ECO:0000313" key="8">
    <source>
        <dbReference type="Proteomes" id="UP001576780"/>
    </source>
</evidence>